<accession>A0A8X6KE17</accession>
<sequence length="213" mass="24670">MNLEPKINECVDLGKERKSDHHEKFFPGPLKYGDRFKSLFRPLKITLKCNTQCVKCQSDSYFTTSTIPDTVEAQSRINEILTKSIVSVNEEQLKAVDLNTELNAFAKCSTDKTKGMSKNKLYLKCLIPVSFLNEQENKLYLADDQFVFDNDKYDLSFYQQTINGCDDELSFSLDRLPRDGNDLILRLQKPTTEEINDELPLILDKIPRYENDY</sequence>
<evidence type="ECO:0000313" key="2">
    <source>
        <dbReference type="Proteomes" id="UP000887116"/>
    </source>
</evidence>
<protein>
    <submittedName>
        <fullName evidence="1">Uncharacterized protein</fullName>
    </submittedName>
</protein>
<comment type="caution">
    <text evidence="1">The sequence shown here is derived from an EMBL/GenBank/DDBJ whole genome shotgun (WGS) entry which is preliminary data.</text>
</comment>
<dbReference type="EMBL" id="BMAO01000771">
    <property type="protein sequence ID" value="GFQ69093.1"/>
    <property type="molecule type" value="Genomic_DNA"/>
</dbReference>
<name>A0A8X6KE17_TRICU</name>
<evidence type="ECO:0000313" key="1">
    <source>
        <dbReference type="EMBL" id="GFQ69093.1"/>
    </source>
</evidence>
<dbReference type="Proteomes" id="UP000887116">
    <property type="component" value="Unassembled WGS sequence"/>
</dbReference>
<organism evidence="1 2">
    <name type="scientific">Trichonephila clavata</name>
    <name type="common">Joro spider</name>
    <name type="synonym">Nephila clavata</name>
    <dbReference type="NCBI Taxonomy" id="2740835"/>
    <lineage>
        <taxon>Eukaryota</taxon>
        <taxon>Metazoa</taxon>
        <taxon>Ecdysozoa</taxon>
        <taxon>Arthropoda</taxon>
        <taxon>Chelicerata</taxon>
        <taxon>Arachnida</taxon>
        <taxon>Araneae</taxon>
        <taxon>Araneomorphae</taxon>
        <taxon>Entelegynae</taxon>
        <taxon>Araneoidea</taxon>
        <taxon>Nephilidae</taxon>
        <taxon>Trichonephila</taxon>
    </lineage>
</organism>
<proteinExistence type="predicted"/>
<gene>
    <name evidence="1" type="ORF">TNCT_72031</name>
</gene>
<keyword evidence="2" id="KW-1185">Reference proteome</keyword>
<reference evidence="1" key="1">
    <citation type="submission" date="2020-07" db="EMBL/GenBank/DDBJ databases">
        <title>Multicomponent nature underlies the extraordinary mechanical properties of spider dragline silk.</title>
        <authorList>
            <person name="Kono N."/>
            <person name="Nakamura H."/>
            <person name="Mori M."/>
            <person name="Yoshida Y."/>
            <person name="Ohtoshi R."/>
            <person name="Malay A.D."/>
            <person name="Moran D.A.P."/>
            <person name="Tomita M."/>
            <person name="Numata K."/>
            <person name="Arakawa K."/>
        </authorList>
    </citation>
    <scope>NUCLEOTIDE SEQUENCE</scope>
</reference>
<dbReference type="AlphaFoldDB" id="A0A8X6KE17"/>